<accession>A0A839TSG6</accession>
<sequence length="131" mass="15241">MPKPSSQHVEDFLTQLDHPLKLEIEEVRKIILNTDEGLSEHIKWNAPSFLFQNDDRLTFNLHGKGFFRLVLHCGAKSKDPVDLRPHFEHAKELLEWSAPDRATIRFTGMEDVESKREVLQAVIRRWLDVSG</sequence>
<dbReference type="Pfam" id="PF08818">
    <property type="entry name" value="DUF1801"/>
    <property type="match status" value="1"/>
</dbReference>
<dbReference type="Proteomes" id="UP000517523">
    <property type="component" value="Unassembled WGS sequence"/>
</dbReference>
<evidence type="ECO:0000313" key="3">
    <source>
        <dbReference type="Proteomes" id="UP000517523"/>
    </source>
</evidence>
<dbReference type="EMBL" id="JACHXJ010000003">
    <property type="protein sequence ID" value="MBB3129672.1"/>
    <property type="molecule type" value="Genomic_DNA"/>
</dbReference>
<gene>
    <name evidence="2" type="ORF">FHS19_004347</name>
</gene>
<dbReference type="SUPFAM" id="SSF159888">
    <property type="entry name" value="YdhG-like"/>
    <property type="match status" value="1"/>
</dbReference>
<comment type="caution">
    <text evidence="2">The sequence shown here is derived from an EMBL/GenBank/DDBJ whole genome shotgun (WGS) entry which is preliminary data.</text>
</comment>
<dbReference type="InterPro" id="IPR014922">
    <property type="entry name" value="YdhG-like"/>
</dbReference>
<organism evidence="2 3">
    <name type="scientific">Paenibacillus rhizosphaerae</name>
    <dbReference type="NCBI Taxonomy" id="297318"/>
    <lineage>
        <taxon>Bacteria</taxon>
        <taxon>Bacillati</taxon>
        <taxon>Bacillota</taxon>
        <taxon>Bacilli</taxon>
        <taxon>Bacillales</taxon>
        <taxon>Paenibacillaceae</taxon>
        <taxon>Paenibacillus</taxon>
    </lineage>
</organism>
<dbReference type="RefSeq" id="WP_183583779.1">
    <property type="nucleotide sequence ID" value="NZ_JACHXJ010000003.1"/>
</dbReference>
<evidence type="ECO:0000313" key="2">
    <source>
        <dbReference type="EMBL" id="MBB3129672.1"/>
    </source>
</evidence>
<feature type="domain" description="YdhG-like" evidence="1">
    <location>
        <begin position="23"/>
        <end position="127"/>
    </location>
</feature>
<proteinExistence type="predicted"/>
<reference evidence="2 3" key="1">
    <citation type="submission" date="2020-08" db="EMBL/GenBank/DDBJ databases">
        <title>Genomic Encyclopedia of Type Strains, Phase III (KMG-III): the genomes of soil and plant-associated and newly described type strains.</title>
        <authorList>
            <person name="Whitman W."/>
        </authorList>
    </citation>
    <scope>NUCLEOTIDE SEQUENCE [LARGE SCALE GENOMIC DNA]</scope>
    <source>
        <strain evidence="2 3">CECT 5831</strain>
    </source>
</reference>
<dbReference type="AlphaFoldDB" id="A0A839TSG6"/>
<name>A0A839TSG6_9BACL</name>
<protein>
    <recommendedName>
        <fullName evidence="1">YdhG-like domain-containing protein</fullName>
    </recommendedName>
</protein>
<evidence type="ECO:0000259" key="1">
    <source>
        <dbReference type="Pfam" id="PF08818"/>
    </source>
</evidence>